<dbReference type="HOGENOM" id="CLU_1495176_0_0_11"/>
<dbReference type="InterPro" id="IPR028978">
    <property type="entry name" value="Chorismate_lyase_/UTRA_dom_sf"/>
</dbReference>
<name>K0K2T5_SACES</name>
<gene>
    <name evidence="1" type="ordered locus">BN6_35930</name>
</gene>
<dbReference type="PATRIC" id="fig|1179773.3.peg.3592"/>
<dbReference type="AlphaFoldDB" id="K0K2T5"/>
<evidence type="ECO:0000313" key="2">
    <source>
        <dbReference type="Proteomes" id="UP000006281"/>
    </source>
</evidence>
<organism evidence="1 2">
    <name type="scientific">Saccharothrix espanaensis (strain ATCC 51144 / DSM 44229 / JCM 9112 / NBRC 15066 / NRRL 15764)</name>
    <dbReference type="NCBI Taxonomy" id="1179773"/>
    <lineage>
        <taxon>Bacteria</taxon>
        <taxon>Bacillati</taxon>
        <taxon>Actinomycetota</taxon>
        <taxon>Actinomycetes</taxon>
        <taxon>Pseudonocardiales</taxon>
        <taxon>Pseudonocardiaceae</taxon>
        <taxon>Saccharothrix</taxon>
    </lineage>
</organism>
<dbReference type="KEGG" id="sesp:BN6_35930"/>
<dbReference type="Proteomes" id="UP000006281">
    <property type="component" value="Chromosome"/>
</dbReference>
<dbReference type="SUPFAM" id="SSF64288">
    <property type="entry name" value="Chorismate lyase-like"/>
    <property type="match status" value="1"/>
</dbReference>
<dbReference type="STRING" id="1179773.BN6_35930"/>
<proteinExistence type="predicted"/>
<sequence length="180" mass="19666">MSNRSAGNLRCRYDPPADVLEIDVRDLPGRLRALLLLDGTLTTALEAYRLAPVVVEVLSLDLVALDADTGRWLDATPGAPALSRRTALYDAHTNELLVEADTVMLPERLPPAFSDAVRRTEPGIGDALVRLRVAHRRELLWYGRDPVGLVRCHRLVHAAHPVACVRESFPGVDAGPSGPR</sequence>
<reference evidence="1 2" key="1">
    <citation type="journal article" date="2012" name="BMC Genomics">
        <title>Complete genome sequence of Saccharothrix espanaensis DSM 44229T and comparison to the other completely sequenced Pseudonocardiaceae.</title>
        <authorList>
            <person name="Strobel T."/>
            <person name="Al-Dilaimi A."/>
            <person name="Blom J."/>
            <person name="Gessner A."/>
            <person name="Kalinowski J."/>
            <person name="Luzhetska M."/>
            <person name="Puhler A."/>
            <person name="Szczepanowski R."/>
            <person name="Bechthold A."/>
            <person name="Ruckert C."/>
        </authorList>
    </citation>
    <scope>NUCLEOTIDE SEQUENCE [LARGE SCALE GENOMIC DNA]</scope>
    <source>
        <strain evidence="2">ATCC 51144 / DSM 44229 / JCM 9112 / NBRC 15066 / NRRL 15764</strain>
    </source>
</reference>
<dbReference type="Gene3D" id="3.40.1410.10">
    <property type="entry name" value="Chorismate lyase-like"/>
    <property type="match status" value="1"/>
</dbReference>
<accession>K0K2T5</accession>
<dbReference type="eggNOG" id="COG3161">
    <property type="taxonomic scope" value="Bacteria"/>
</dbReference>
<dbReference type="EMBL" id="HE804045">
    <property type="protein sequence ID" value="CCH30888.1"/>
    <property type="molecule type" value="Genomic_DNA"/>
</dbReference>
<keyword evidence="2" id="KW-1185">Reference proteome</keyword>
<evidence type="ECO:0008006" key="3">
    <source>
        <dbReference type="Google" id="ProtNLM"/>
    </source>
</evidence>
<protein>
    <recommendedName>
        <fullName evidence="3">DUF98 domain-containing protein</fullName>
    </recommendedName>
</protein>
<evidence type="ECO:0000313" key="1">
    <source>
        <dbReference type="EMBL" id="CCH30888.1"/>
    </source>
</evidence>